<feature type="region of interest" description="Disordered" evidence="7">
    <location>
        <begin position="444"/>
        <end position="475"/>
    </location>
</feature>
<accession>A0A2N4TQJ3</accession>
<dbReference type="PROSITE" id="PS50112">
    <property type="entry name" value="PAS"/>
    <property type="match status" value="1"/>
</dbReference>
<dbReference type="GO" id="GO:0004673">
    <property type="term" value="F:protein histidine kinase activity"/>
    <property type="evidence" value="ECO:0007669"/>
    <property type="project" value="UniProtKB-EC"/>
</dbReference>
<dbReference type="InterPro" id="IPR000014">
    <property type="entry name" value="PAS"/>
</dbReference>
<evidence type="ECO:0000256" key="6">
    <source>
        <dbReference type="PROSITE-ProRule" id="PRU00244"/>
    </source>
</evidence>
<dbReference type="AlphaFoldDB" id="A0A2N4TQJ3"/>
<dbReference type="InterPro" id="IPR005330">
    <property type="entry name" value="MHYT_dom"/>
</dbReference>
<evidence type="ECO:0000259" key="8">
    <source>
        <dbReference type="PROSITE" id="PS50112"/>
    </source>
</evidence>
<feature type="domain" description="PAS" evidence="8">
    <location>
        <begin position="292"/>
        <end position="357"/>
    </location>
</feature>
<organism evidence="10 11">
    <name type="scientific">Ralstonia pickettii</name>
    <name type="common">Burkholderia pickettii</name>
    <dbReference type="NCBI Taxonomy" id="329"/>
    <lineage>
        <taxon>Bacteria</taxon>
        <taxon>Pseudomonadati</taxon>
        <taxon>Pseudomonadota</taxon>
        <taxon>Betaproteobacteria</taxon>
        <taxon>Burkholderiales</taxon>
        <taxon>Burkholderiaceae</taxon>
        <taxon>Ralstonia</taxon>
    </lineage>
</organism>
<proteinExistence type="predicted"/>
<reference evidence="10 11" key="1">
    <citation type="submission" date="2017-12" db="EMBL/GenBank/DDBJ databases">
        <title>Draft genome sequence of Ralstonia pickettii 52.</title>
        <authorList>
            <person name="Zheng B."/>
        </authorList>
    </citation>
    <scope>NUCLEOTIDE SEQUENCE [LARGE SCALE GENOMIC DNA]</scope>
    <source>
        <strain evidence="10 11">52</strain>
    </source>
</reference>
<dbReference type="PROSITE" id="PS50924">
    <property type="entry name" value="MHYT"/>
    <property type="match status" value="1"/>
</dbReference>
<feature type="transmembrane region" description="Helical" evidence="6">
    <location>
        <begin position="50"/>
        <end position="70"/>
    </location>
</feature>
<evidence type="ECO:0000313" key="10">
    <source>
        <dbReference type="EMBL" id="PLC41919.1"/>
    </source>
</evidence>
<dbReference type="RefSeq" id="WP_102066289.1">
    <property type="nucleotide sequence ID" value="NZ_PKQE01000003.1"/>
</dbReference>
<feature type="domain" description="MHYT" evidence="9">
    <location>
        <begin position="15"/>
        <end position="202"/>
    </location>
</feature>
<keyword evidence="3" id="KW-0597">Phosphoprotein</keyword>
<dbReference type="InterPro" id="IPR052162">
    <property type="entry name" value="Sensor_kinase/Photoreceptor"/>
</dbReference>
<comment type="caution">
    <text evidence="10">The sequence shown here is derived from an EMBL/GenBank/DDBJ whole genome shotgun (WGS) entry which is preliminary data.</text>
</comment>
<dbReference type="PANTHER" id="PTHR43304:SF1">
    <property type="entry name" value="PAC DOMAIN-CONTAINING PROTEIN"/>
    <property type="match status" value="1"/>
</dbReference>
<feature type="transmembrane region" description="Helical" evidence="6">
    <location>
        <begin position="222"/>
        <end position="242"/>
    </location>
</feature>
<evidence type="ECO:0000256" key="2">
    <source>
        <dbReference type="ARBA" id="ARBA00012438"/>
    </source>
</evidence>
<feature type="transmembrane region" description="Helical" evidence="6">
    <location>
        <begin position="182"/>
        <end position="202"/>
    </location>
</feature>
<dbReference type="Gene3D" id="3.30.450.20">
    <property type="entry name" value="PAS domain"/>
    <property type="match status" value="1"/>
</dbReference>
<evidence type="ECO:0000256" key="5">
    <source>
        <dbReference type="ARBA" id="ARBA00022777"/>
    </source>
</evidence>
<dbReference type="SUPFAM" id="SSF55785">
    <property type="entry name" value="PYP-like sensor domain (PAS domain)"/>
    <property type="match status" value="1"/>
</dbReference>
<dbReference type="CDD" id="cd00130">
    <property type="entry name" value="PAS"/>
    <property type="match status" value="1"/>
</dbReference>
<dbReference type="Proteomes" id="UP000234456">
    <property type="component" value="Unassembled WGS sequence"/>
</dbReference>
<evidence type="ECO:0000313" key="11">
    <source>
        <dbReference type="Proteomes" id="UP000234456"/>
    </source>
</evidence>
<feature type="compositionally biased region" description="Low complexity" evidence="7">
    <location>
        <begin position="444"/>
        <end position="468"/>
    </location>
</feature>
<evidence type="ECO:0000256" key="3">
    <source>
        <dbReference type="ARBA" id="ARBA00022553"/>
    </source>
</evidence>
<gene>
    <name evidence="10" type="ORF">C0Q88_15030</name>
</gene>
<dbReference type="EC" id="2.7.13.3" evidence="2"/>
<keyword evidence="5 10" id="KW-0418">Kinase</keyword>
<evidence type="ECO:0000259" key="9">
    <source>
        <dbReference type="PROSITE" id="PS50924"/>
    </source>
</evidence>
<comment type="catalytic activity">
    <reaction evidence="1">
        <text>ATP + protein L-histidine = ADP + protein N-phospho-L-histidine.</text>
        <dbReference type="EC" id="2.7.13.3"/>
    </reaction>
</comment>
<feature type="transmembrane region" description="Helical" evidence="6">
    <location>
        <begin position="82"/>
        <end position="105"/>
    </location>
</feature>
<feature type="transmembrane region" description="Helical" evidence="6">
    <location>
        <begin position="117"/>
        <end position="140"/>
    </location>
</feature>
<keyword evidence="6" id="KW-0812">Transmembrane</keyword>
<dbReference type="GO" id="GO:0016020">
    <property type="term" value="C:membrane"/>
    <property type="evidence" value="ECO:0007669"/>
    <property type="project" value="UniProtKB-UniRule"/>
</dbReference>
<name>A0A2N4TQJ3_RALPI</name>
<dbReference type="EMBL" id="PKQE01000003">
    <property type="protein sequence ID" value="PLC41919.1"/>
    <property type="molecule type" value="Genomic_DNA"/>
</dbReference>
<sequence length="475" mass="49658">MDEALIAHLVNTLAHALLPALLPFVVACGAGSLLLRLLDDLRSATASRTRVPLVMTALFAAIGLWAVPLLPLLARWPLHEDTAVLVMTLASFCWSLAVAALWCVLGGRAGMVRALSLGVLLSVSGPVAVLLLAGVTSFSTTAWEDAGLLAIVIVLSAVACAAALQFALSARSGATGVAVRRPGVSLFVSVLFGTALTADAVYTASLAGSFSTFPAMPANAPAALQLPLVVGAVATVLAALLLGYRDRATGDTAAAIAAREIRLRKETVQALNDLEQSYRRREAELVARHQLLLDGADVGLWEFDLVTRAAQFSTRFAAMLGYTLKEIGPSTSEYLRLVHPDDLPMVLNRIQAHVDGNSPAYVAEFRMRHKDGNYRQMAAHGVAVRDAGGNAVRMAGSHIEMAVKVMKVAEAEVAAPASSTVAQAPETLRRHGLWESWSPIDSAAAEAVPAQSAPTAAPAPASGGALPSINPNALR</sequence>
<dbReference type="OrthoDB" id="8864477at2"/>
<feature type="transmembrane region" description="Helical" evidence="6">
    <location>
        <begin position="20"/>
        <end position="38"/>
    </location>
</feature>
<evidence type="ECO:0000256" key="4">
    <source>
        <dbReference type="ARBA" id="ARBA00022679"/>
    </source>
</evidence>
<keyword evidence="6" id="KW-1133">Transmembrane helix</keyword>
<feature type="transmembrane region" description="Helical" evidence="6">
    <location>
        <begin position="146"/>
        <end position="170"/>
    </location>
</feature>
<keyword evidence="6" id="KW-0472">Membrane</keyword>
<keyword evidence="4" id="KW-0808">Transferase</keyword>
<evidence type="ECO:0000256" key="1">
    <source>
        <dbReference type="ARBA" id="ARBA00000085"/>
    </source>
</evidence>
<evidence type="ECO:0000256" key="7">
    <source>
        <dbReference type="SAM" id="MobiDB-lite"/>
    </source>
</evidence>
<dbReference type="Pfam" id="PF08447">
    <property type="entry name" value="PAS_3"/>
    <property type="match status" value="1"/>
</dbReference>
<dbReference type="InterPro" id="IPR035965">
    <property type="entry name" value="PAS-like_dom_sf"/>
</dbReference>
<dbReference type="PANTHER" id="PTHR43304">
    <property type="entry name" value="PHYTOCHROME-LIKE PROTEIN CPH1"/>
    <property type="match status" value="1"/>
</dbReference>
<dbReference type="NCBIfam" id="TIGR00229">
    <property type="entry name" value="sensory_box"/>
    <property type="match status" value="1"/>
</dbReference>
<dbReference type="SMART" id="SM00091">
    <property type="entry name" value="PAS"/>
    <property type="match status" value="1"/>
</dbReference>
<dbReference type="InterPro" id="IPR013655">
    <property type="entry name" value="PAS_fold_3"/>
</dbReference>
<protein>
    <recommendedName>
        <fullName evidence="2">histidine kinase</fullName>
        <ecNumber evidence="2">2.7.13.3</ecNumber>
    </recommendedName>
</protein>